<feature type="non-terminal residue" evidence="1">
    <location>
        <position position="203"/>
    </location>
</feature>
<proteinExistence type="predicted"/>
<dbReference type="AlphaFoldDB" id="A0A4V6T4W8"/>
<evidence type="ECO:0000313" key="1">
    <source>
        <dbReference type="EMBL" id="THU77705.1"/>
    </source>
</evidence>
<gene>
    <name evidence="1" type="ORF">K435DRAFT_812206</name>
</gene>
<sequence>MAPSSACSAMTRTRTNTQKLPKSRKLVALAVVAAAGAAVSAVVEIKKRKPFLTGKFGGRAWLTDLLEGLDVQQPFIDNKRFESHELKAKLPMIFESRLRKVHILSMEKKPLANFASSVYQERMIFGNVTARRAHISRHHYAAYVELCKKANIEPKAKQTTKKLSNTDSQLNITAFTEKRPDVAPFTKEGLVEYVIEFVLDADI</sequence>
<accession>A0A4V6T4W8</accession>
<reference evidence="1 2" key="1">
    <citation type="journal article" date="2019" name="Nat. Ecol. Evol.">
        <title>Megaphylogeny resolves global patterns of mushroom evolution.</title>
        <authorList>
            <person name="Varga T."/>
            <person name="Krizsan K."/>
            <person name="Foldi C."/>
            <person name="Dima B."/>
            <person name="Sanchez-Garcia M."/>
            <person name="Sanchez-Ramirez S."/>
            <person name="Szollosi G.J."/>
            <person name="Szarkandi J.G."/>
            <person name="Papp V."/>
            <person name="Albert L."/>
            <person name="Andreopoulos W."/>
            <person name="Angelini C."/>
            <person name="Antonin V."/>
            <person name="Barry K.W."/>
            <person name="Bougher N.L."/>
            <person name="Buchanan P."/>
            <person name="Buyck B."/>
            <person name="Bense V."/>
            <person name="Catcheside P."/>
            <person name="Chovatia M."/>
            <person name="Cooper J."/>
            <person name="Damon W."/>
            <person name="Desjardin D."/>
            <person name="Finy P."/>
            <person name="Geml J."/>
            <person name="Haridas S."/>
            <person name="Hughes K."/>
            <person name="Justo A."/>
            <person name="Karasinski D."/>
            <person name="Kautmanova I."/>
            <person name="Kiss B."/>
            <person name="Kocsube S."/>
            <person name="Kotiranta H."/>
            <person name="LaButti K.M."/>
            <person name="Lechner B.E."/>
            <person name="Liimatainen K."/>
            <person name="Lipzen A."/>
            <person name="Lukacs Z."/>
            <person name="Mihaltcheva S."/>
            <person name="Morgado L.N."/>
            <person name="Niskanen T."/>
            <person name="Noordeloos M.E."/>
            <person name="Ohm R.A."/>
            <person name="Ortiz-Santana B."/>
            <person name="Ovrebo C."/>
            <person name="Racz N."/>
            <person name="Riley R."/>
            <person name="Savchenko A."/>
            <person name="Shiryaev A."/>
            <person name="Soop K."/>
            <person name="Spirin V."/>
            <person name="Szebenyi C."/>
            <person name="Tomsovsky M."/>
            <person name="Tulloss R.E."/>
            <person name="Uehling J."/>
            <person name="Grigoriev I.V."/>
            <person name="Vagvolgyi C."/>
            <person name="Papp T."/>
            <person name="Martin F.M."/>
            <person name="Miettinen O."/>
            <person name="Hibbett D.S."/>
            <person name="Nagy L.G."/>
        </authorList>
    </citation>
    <scope>NUCLEOTIDE SEQUENCE [LARGE SCALE GENOMIC DNA]</scope>
    <source>
        <strain evidence="1 2">CBS 962.96</strain>
    </source>
</reference>
<keyword evidence="2" id="KW-1185">Reference proteome</keyword>
<organism evidence="1 2">
    <name type="scientific">Dendrothele bispora (strain CBS 962.96)</name>
    <dbReference type="NCBI Taxonomy" id="1314807"/>
    <lineage>
        <taxon>Eukaryota</taxon>
        <taxon>Fungi</taxon>
        <taxon>Dikarya</taxon>
        <taxon>Basidiomycota</taxon>
        <taxon>Agaricomycotina</taxon>
        <taxon>Agaricomycetes</taxon>
        <taxon>Agaricomycetidae</taxon>
        <taxon>Agaricales</taxon>
        <taxon>Agaricales incertae sedis</taxon>
        <taxon>Dendrothele</taxon>
    </lineage>
</organism>
<protein>
    <submittedName>
        <fullName evidence="1">Uncharacterized protein</fullName>
    </submittedName>
</protein>
<dbReference type="EMBL" id="ML180359">
    <property type="protein sequence ID" value="THU77705.1"/>
    <property type="molecule type" value="Genomic_DNA"/>
</dbReference>
<name>A0A4V6T4W8_DENBC</name>
<dbReference type="Proteomes" id="UP000297245">
    <property type="component" value="Unassembled WGS sequence"/>
</dbReference>
<dbReference type="OrthoDB" id="2665687at2759"/>
<evidence type="ECO:0000313" key="2">
    <source>
        <dbReference type="Proteomes" id="UP000297245"/>
    </source>
</evidence>